<feature type="domain" description="ABC transmembrane type-1" evidence="9">
    <location>
        <begin position="18"/>
        <end position="297"/>
    </location>
</feature>
<dbReference type="Pfam" id="PF00005">
    <property type="entry name" value="ABC_tran"/>
    <property type="match status" value="1"/>
</dbReference>
<dbReference type="PANTHER" id="PTHR43394">
    <property type="entry name" value="ATP-DEPENDENT PERMEASE MDL1, MITOCHONDRIAL"/>
    <property type="match status" value="1"/>
</dbReference>
<evidence type="ECO:0000256" key="1">
    <source>
        <dbReference type="ARBA" id="ARBA00004651"/>
    </source>
</evidence>
<dbReference type="Proteomes" id="UP000007844">
    <property type="component" value="Chromosome"/>
</dbReference>
<keyword evidence="11" id="KW-1185">Reference proteome</keyword>
<dbReference type="HOGENOM" id="CLU_000604_95_6_7"/>
<keyword evidence="2 7" id="KW-0812">Transmembrane</keyword>
<gene>
    <name evidence="10" type="ORF">Desaf_2774</name>
</gene>
<comment type="subcellular location">
    <subcellularLocation>
        <location evidence="1">Cell membrane</location>
        <topology evidence="1">Multi-pass membrane protein</topology>
    </subcellularLocation>
</comment>
<protein>
    <submittedName>
        <fullName evidence="10">Peptide-transporting ATPase</fullName>
    </submittedName>
</protein>
<evidence type="ECO:0000256" key="3">
    <source>
        <dbReference type="ARBA" id="ARBA00022741"/>
    </source>
</evidence>
<dbReference type="AlphaFoldDB" id="F3Z186"/>
<dbReference type="SUPFAM" id="SSF52540">
    <property type="entry name" value="P-loop containing nucleoside triphosphate hydrolases"/>
    <property type="match status" value="1"/>
</dbReference>
<feature type="transmembrane region" description="Helical" evidence="7">
    <location>
        <begin position="20"/>
        <end position="40"/>
    </location>
</feature>
<dbReference type="PROSITE" id="PS50893">
    <property type="entry name" value="ABC_TRANSPORTER_2"/>
    <property type="match status" value="1"/>
</dbReference>
<sequence length="560" mass="60332">MKELFNRCAARPKLTAELLAASLCINILAFASPLFTIQILNRYVAFGFDGTLYTLTAGMLLALALMFFFRQAREKLAVAVSAVPDYRLASRTLDILATARSLPLSRIPPAKRQEILNNLQTVEAAMAPTSIAAVLDVPFCLLFILATWLLHPALAMIVLLALAAAFGISFSSMQSAGSAGRELAEISAAHRGLALSAVDSAETVRAFRALPFLRQVWHEQLERMLALRLKLGGSRGQYQNLLQVISILLRVLLFAVGAKLVVMGKLSIGGLFGASMLGASAFQSVSGFLGARAQLARADEALRDLTDLTRLPREADAGTAIREYRGAIEFKDLAFMYPGDPGPLFESLSLRVPAGRALLVSGHNGAGKTTLARILCGLLEPSRGQVFVDGVDMRQIAPAWWRSQIIYFPQDPQLLNATIRQNILMPNPGLDEERLASILELADLKRWLDSQPEGLDTRVTAGGRQLSEGIRRRIALARALAVDGKLAVFDEPGDGLDAEGRTAVARALMNFSQRGVTVVILAHDSTMVHGAHIHVDLGVKPTPSMKVLDATSARSALAGA</sequence>
<dbReference type="EMBL" id="CP003221">
    <property type="protein sequence ID" value="EGJ51089.1"/>
    <property type="molecule type" value="Genomic_DNA"/>
</dbReference>
<keyword evidence="3" id="KW-0547">Nucleotide-binding</keyword>
<dbReference type="InterPro" id="IPR039421">
    <property type="entry name" value="Type_1_exporter"/>
</dbReference>
<evidence type="ECO:0000256" key="7">
    <source>
        <dbReference type="SAM" id="Phobius"/>
    </source>
</evidence>
<evidence type="ECO:0000259" key="9">
    <source>
        <dbReference type="PROSITE" id="PS50929"/>
    </source>
</evidence>
<dbReference type="GO" id="GO:0005886">
    <property type="term" value="C:plasma membrane"/>
    <property type="evidence" value="ECO:0007669"/>
    <property type="project" value="UniProtKB-SubCell"/>
</dbReference>
<dbReference type="GO" id="GO:0015421">
    <property type="term" value="F:ABC-type oligopeptide transporter activity"/>
    <property type="evidence" value="ECO:0007669"/>
    <property type="project" value="TreeGrafter"/>
</dbReference>
<dbReference type="InterPro" id="IPR027417">
    <property type="entry name" value="P-loop_NTPase"/>
</dbReference>
<evidence type="ECO:0000256" key="5">
    <source>
        <dbReference type="ARBA" id="ARBA00022989"/>
    </source>
</evidence>
<dbReference type="STRING" id="690850.Desaf_2774"/>
<dbReference type="RefSeq" id="WP_014260767.1">
    <property type="nucleotide sequence ID" value="NC_016629.1"/>
</dbReference>
<dbReference type="eggNOG" id="COG2274">
    <property type="taxonomic scope" value="Bacteria"/>
</dbReference>
<dbReference type="InterPro" id="IPR003593">
    <property type="entry name" value="AAA+_ATPase"/>
</dbReference>
<feature type="transmembrane region" description="Helical" evidence="7">
    <location>
        <begin position="52"/>
        <end position="69"/>
    </location>
</feature>
<feature type="transmembrane region" description="Helical" evidence="7">
    <location>
        <begin position="241"/>
        <end position="262"/>
    </location>
</feature>
<feature type="domain" description="ABC transporter" evidence="8">
    <location>
        <begin position="328"/>
        <end position="560"/>
    </location>
</feature>
<name>F3Z186_DESAF</name>
<accession>F3Z186</accession>
<dbReference type="Pfam" id="PF00664">
    <property type="entry name" value="ABC_membrane"/>
    <property type="match status" value="1"/>
</dbReference>
<feature type="transmembrane region" description="Helical" evidence="7">
    <location>
        <begin position="154"/>
        <end position="173"/>
    </location>
</feature>
<evidence type="ECO:0000313" key="11">
    <source>
        <dbReference type="Proteomes" id="UP000007844"/>
    </source>
</evidence>
<dbReference type="InterPro" id="IPR011527">
    <property type="entry name" value="ABC1_TM_dom"/>
</dbReference>
<dbReference type="Gene3D" id="1.20.1560.10">
    <property type="entry name" value="ABC transporter type 1, transmembrane domain"/>
    <property type="match status" value="1"/>
</dbReference>
<evidence type="ECO:0000259" key="8">
    <source>
        <dbReference type="PROSITE" id="PS50893"/>
    </source>
</evidence>
<organism evidence="10 11">
    <name type="scientific">Desulfocurvibacter africanus subsp. africanus str. Walvis Bay</name>
    <dbReference type="NCBI Taxonomy" id="690850"/>
    <lineage>
        <taxon>Bacteria</taxon>
        <taxon>Pseudomonadati</taxon>
        <taxon>Thermodesulfobacteriota</taxon>
        <taxon>Desulfovibrionia</taxon>
        <taxon>Desulfovibrionales</taxon>
        <taxon>Desulfovibrionaceae</taxon>
        <taxon>Desulfocurvibacter</taxon>
    </lineage>
</organism>
<dbReference type="SUPFAM" id="SSF90123">
    <property type="entry name" value="ABC transporter transmembrane region"/>
    <property type="match status" value="1"/>
</dbReference>
<dbReference type="KEGG" id="daf:Desaf_2774"/>
<feature type="transmembrane region" description="Helical" evidence="7">
    <location>
        <begin position="125"/>
        <end position="148"/>
    </location>
</feature>
<dbReference type="InterPro" id="IPR036640">
    <property type="entry name" value="ABC1_TM_sf"/>
</dbReference>
<keyword evidence="5 7" id="KW-1133">Transmembrane helix</keyword>
<dbReference type="SMART" id="SM00382">
    <property type="entry name" value="AAA"/>
    <property type="match status" value="1"/>
</dbReference>
<proteinExistence type="predicted"/>
<dbReference type="Gene3D" id="3.40.50.300">
    <property type="entry name" value="P-loop containing nucleotide triphosphate hydrolases"/>
    <property type="match status" value="1"/>
</dbReference>
<dbReference type="GO" id="GO:0016887">
    <property type="term" value="F:ATP hydrolysis activity"/>
    <property type="evidence" value="ECO:0007669"/>
    <property type="project" value="InterPro"/>
</dbReference>
<dbReference type="GO" id="GO:0005524">
    <property type="term" value="F:ATP binding"/>
    <property type="evidence" value="ECO:0007669"/>
    <property type="project" value="UniProtKB-KW"/>
</dbReference>
<keyword evidence="6 7" id="KW-0472">Membrane</keyword>
<evidence type="ECO:0000256" key="4">
    <source>
        <dbReference type="ARBA" id="ARBA00022840"/>
    </source>
</evidence>
<evidence type="ECO:0000256" key="6">
    <source>
        <dbReference type="ARBA" id="ARBA00023136"/>
    </source>
</evidence>
<reference evidence="10 11" key="1">
    <citation type="journal article" date="2011" name="J. Bacteriol.">
        <title>Genome sequence of the mercury-methylating and pleomorphic Desulfovibrio africanus Strain Walvis Bay.</title>
        <authorList>
            <person name="Brown S.D."/>
            <person name="Wall J.D."/>
            <person name="Kucken A.M."/>
            <person name="Gilmour C.C."/>
            <person name="Podar M."/>
            <person name="Brandt C.C."/>
            <person name="Teshima H."/>
            <person name="Detter J.C."/>
            <person name="Han C.S."/>
            <person name="Land M.L."/>
            <person name="Lucas S."/>
            <person name="Han J."/>
            <person name="Pennacchio L."/>
            <person name="Nolan M."/>
            <person name="Pitluck S."/>
            <person name="Woyke T."/>
            <person name="Goodwin L."/>
            <person name="Palumbo A.V."/>
            <person name="Elias D.A."/>
        </authorList>
    </citation>
    <scope>NUCLEOTIDE SEQUENCE [LARGE SCALE GENOMIC DNA]</scope>
    <source>
        <strain evidence="10 11">Walvis Bay</strain>
    </source>
</reference>
<keyword evidence="4" id="KW-0067">ATP-binding</keyword>
<dbReference type="InterPro" id="IPR003439">
    <property type="entry name" value="ABC_transporter-like_ATP-bd"/>
</dbReference>
<dbReference type="PANTHER" id="PTHR43394:SF1">
    <property type="entry name" value="ATP-BINDING CASSETTE SUB-FAMILY B MEMBER 10, MITOCHONDRIAL"/>
    <property type="match status" value="1"/>
</dbReference>
<dbReference type="PROSITE" id="PS50929">
    <property type="entry name" value="ABC_TM1F"/>
    <property type="match status" value="1"/>
</dbReference>
<evidence type="ECO:0000256" key="2">
    <source>
        <dbReference type="ARBA" id="ARBA00022692"/>
    </source>
</evidence>
<evidence type="ECO:0000313" key="10">
    <source>
        <dbReference type="EMBL" id="EGJ51089.1"/>
    </source>
</evidence>